<dbReference type="RefSeq" id="XP_002950061.1">
    <property type="nucleotide sequence ID" value="XM_002950015.1"/>
</dbReference>
<feature type="compositionally biased region" description="Low complexity" evidence="1">
    <location>
        <begin position="99"/>
        <end position="117"/>
    </location>
</feature>
<dbReference type="Pfam" id="PF09353">
    <property type="entry name" value="DUF1995"/>
    <property type="match status" value="1"/>
</dbReference>
<dbReference type="InterPro" id="IPR018962">
    <property type="entry name" value="DUF1995"/>
</dbReference>
<accession>D8TUL9</accession>
<dbReference type="OrthoDB" id="540828at2759"/>
<feature type="region of interest" description="Disordered" evidence="1">
    <location>
        <begin position="41"/>
        <end position="65"/>
    </location>
</feature>
<keyword evidence="4" id="KW-1185">Reference proteome</keyword>
<sequence length="398" mass="43219">MQASYNMHPIRISVLRSHSGSSTRLLVRLRHLSHAASASARLTSLETAPTSTIGPAPPPPRTVSDAVRQARMSLRLYRESAAADSAARRTSNHRRAEHTNNTGATTTTTTTTTTSATWENNEVVEEQGSMQRRGGMASTTPSGSGSEFESRFESGSGSLADAAAEGPRRLIIELPLPSQRVGFLGRGSSLPSDLVMLLDEGDYPGGVLQRFRVLRKLVDELLEGYDAEFLGLLEDSADGVGLWSCGRDMTLVANITNATVPSLIKLLDGWYGSRTTSPEHTVIAVNPQWTDASSVGQPWQTSLRQRAAEVLDEATWSTLYCARVLRGSRGANGLLHRAWPHRWTLYPTATPDTRYVGGCLLASPTRPPADLILSKLNEAKPDMKEKAKELGLDEPGWF</sequence>
<dbReference type="InterPro" id="IPR053021">
    <property type="entry name" value="Chloroplast_ADK"/>
</dbReference>
<feature type="compositionally biased region" description="Low complexity" evidence="1">
    <location>
        <begin position="41"/>
        <end position="54"/>
    </location>
</feature>
<evidence type="ECO:0000256" key="1">
    <source>
        <dbReference type="SAM" id="MobiDB-lite"/>
    </source>
</evidence>
<dbReference type="Proteomes" id="UP000001058">
    <property type="component" value="Unassembled WGS sequence"/>
</dbReference>
<dbReference type="AlphaFoldDB" id="D8TUL9"/>
<feature type="region of interest" description="Disordered" evidence="1">
    <location>
        <begin position="78"/>
        <end position="160"/>
    </location>
</feature>
<dbReference type="PANTHER" id="PTHR35509:SF1">
    <property type="entry name" value="DOMAIN PROTEIN, PUTATIVE (DUF1995)-RELATED"/>
    <property type="match status" value="1"/>
</dbReference>
<evidence type="ECO:0000259" key="2">
    <source>
        <dbReference type="Pfam" id="PF09353"/>
    </source>
</evidence>
<reference evidence="3 4" key="1">
    <citation type="journal article" date="2010" name="Science">
        <title>Genomic analysis of organismal complexity in the multicellular green alga Volvox carteri.</title>
        <authorList>
            <person name="Prochnik S.E."/>
            <person name="Umen J."/>
            <person name="Nedelcu A.M."/>
            <person name="Hallmann A."/>
            <person name="Miller S.M."/>
            <person name="Nishii I."/>
            <person name="Ferris P."/>
            <person name="Kuo A."/>
            <person name="Mitros T."/>
            <person name="Fritz-Laylin L.K."/>
            <person name="Hellsten U."/>
            <person name="Chapman J."/>
            <person name="Simakov O."/>
            <person name="Rensing S.A."/>
            <person name="Terry A."/>
            <person name="Pangilinan J."/>
            <person name="Kapitonov V."/>
            <person name="Jurka J."/>
            <person name="Salamov A."/>
            <person name="Shapiro H."/>
            <person name="Schmutz J."/>
            <person name="Grimwood J."/>
            <person name="Lindquist E."/>
            <person name="Lucas S."/>
            <person name="Grigoriev I.V."/>
            <person name="Schmitt R."/>
            <person name="Kirk D."/>
            <person name="Rokhsar D.S."/>
        </authorList>
    </citation>
    <scope>NUCLEOTIDE SEQUENCE [LARGE SCALE GENOMIC DNA]</scope>
    <source>
        <strain evidence="4">f. Nagariensis / Eve</strain>
    </source>
</reference>
<feature type="domain" description="DUF1995" evidence="2">
    <location>
        <begin position="156"/>
        <end position="368"/>
    </location>
</feature>
<dbReference type="PANTHER" id="PTHR35509">
    <property type="entry name" value="DOMAIN PROTEIN, PUTATIVE (DUF1995)-RELATED"/>
    <property type="match status" value="1"/>
</dbReference>
<dbReference type="GeneID" id="9619651"/>
<dbReference type="eggNOG" id="ENOG502S71Y">
    <property type="taxonomic scope" value="Eukaryota"/>
</dbReference>
<protein>
    <recommendedName>
        <fullName evidence="2">DUF1995 domain-containing protein</fullName>
    </recommendedName>
</protein>
<dbReference type="EMBL" id="GL378338">
    <property type="protein sequence ID" value="EFJ48729.1"/>
    <property type="molecule type" value="Genomic_DNA"/>
</dbReference>
<proteinExistence type="predicted"/>
<evidence type="ECO:0000313" key="4">
    <source>
        <dbReference type="Proteomes" id="UP000001058"/>
    </source>
</evidence>
<dbReference type="InParanoid" id="D8TUL9"/>
<gene>
    <name evidence="3" type="ORF">VOLCADRAFT_104580</name>
</gene>
<organism evidence="4">
    <name type="scientific">Volvox carteri f. nagariensis</name>
    <dbReference type="NCBI Taxonomy" id="3068"/>
    <lineage>
        <taxon>Eukaryota</taxon>
        <taxon>Viridiplantae</taxon>
        <taxon>Chlorophyta</taxon>
        <taxon>core chlorophytes</taxon>
        <taxon>Chlorophyceae</taxon>
        <taxon>CS clade</taxon>
        <taxon>Chlamydomonadales</taxon>
        <taxon>Volvocaceae</taxon>
        <taxon>Volvox</taxon>
    </lineage>
</organism>
<name>D8TUL9_VOLCA</name>
<dbReference type="KEGG" id="vcn:VOLCADRAFT_104580"/>
<feature type="compositionally biased region" description="Low complexity" evidence="1">
    <location>
        <begin position="79"/>
        <end position="89"/>
    </location>
</feature>
<evidence type="ECO:0000313" key="3">
    <source>
        <dbReference type="EMBL" id="EFJ48729.1"/>
    </source>
</evidence>
<feature type="compositionally biased region" description="Low complexity" evidence="1">
    <location>
        <begin position="142"/>
        <end position="158"/>
    </location>
</feature>